<evidence type="ECO:0000256" key="1">
    <source>
        <dbReference type="SAM" id="Coils"/>
    </source>
</evidence>
<evidence type="ECO:0000313" key="2">
    <source>
        <dbReference type="EMBL" id="MDO0878778.1"/>
    </source>
</evidence>
<feature type="coiled-coil region" evidence="1">
    <location>
        <begin position="65"/>
        <end position="92"/>
    </location>
</feature>
<reference evidence="2" key="1">
    <citation type="submission" date="2022-05" db="EMBL/GenBank/DDBJ databases">
        <title>Genome-based reclassification of Anoxybacillus salavatliensis Cihan et al. as a later heterotypic synonym of Anoxybacillus gonensis Belduz et al. 2003.</title>
        <authorList>
            <person name="Inan Bektas K."/>
            <person name="Guler H.I."/>
            <person name="Belduz A.O."/>
            <person name="Canakci S."/>
        </authorList>
    </citation>
    <scope>NUCLEOTIDE SEQUENCE</scope>
    <source>
        <strain evidence="2">NCIMB 13933</strain>
    </source>
</reference>
<keyword evidence="3" id="KW-1185">Reference proteome</keyword>
<dbReference type="Gene3D" id="1.20.140.160">
    <property type="match status" value="1"/>
</dbReference>
<dbReference type="EMBL" id="JAMOGB010000020">
    <property type="protein sequence ID" value="MDO0878778.1"/>
    <property type="molecule type" value="Genomic_DNA"/>
</dbReference>
<comment type="caution">
    <text evidence="2">The sequence shown here is derived from an EMBL/GenBank/DDBJ whole genome shotgun (WGS) entry which is preliminary data.</text>
</comment>
<sequence length="146" mass="17047">MAQQRTKQNIKAARKRVEIALEKYKMYLLTLPDDMLPKITSSYSIAPPSKTNQFYSSTEAVAIQRIDYEREREEYMQRIQAAVNRCSEMERAIIVQCYMQTEDVYDYEIYNELGISESKFYQLKGKALDKLAVILGFISVEELFNG</sequence>
<dbReference type="InterPro" id="IPR006524">
    <property type="entry name" value="ArpU-like"/>
</dbReference>
<protein>
    <submittedName>
        <fullName evidence="2">ArpU family transcriptional regulator</fullName>
    </submittedName>
</protein>
<dbReference type="AlphaFoldDB" id="A0AAW7TM82"/>
<dbReference type="NCBIfam" id="TIGR01637">
    <property type="entry name" value="phage_arpU"/>
    <property type="match status" value="1"/>
</dbReference>
<accession>A0AAW7TM82</accession>
<dbReference type="Proteomes" id="UP001176117">
    <property type="component" value="Unassembled WGS sequence"/>
</dbReference>
<dbReference type="InterPro" id="IPR013324">
    <property type="entry name" value="RNA_pol_sigma_r3/r4-like"/>
</dbReference>
<dbReference type="RefSeq" id="WP_035067944.1">
    <property type="nucleotide sequence ID" value="NZ_JAMOGB010000020.1"/>
</dbReference>
<dbReference type="SUPFAM" id="SSF88659">
    <property type="entry name" value="Sigma3 and sigma4 domains of RNA polymerase sigma factors"/>
    <property type="match status" value="1"/>
</dbReference>
<organism evidence="2 3">
    <name type="scientific">Anoxybacillus gonensis</name>
    <dbReference type="NCBI Taxonomy" id="198467"/>
    <lineage>
        <taxon>Bacteria</taxon>
        <taxon>Bacillati</taxon>
        <taxon>Bacillota</taxon>
        <taxon>Bacilli</taxon>
        <taxon>Bacillales</taxon>
        <taxon>Anoxybacillaceae</taxon>
        <taxon>Anoxybacillus</taxon>
    </lineage>
</organism>
<gene>
    <name evidence="2" type="ORF">NBU54_14020</name>
</gene>
<proteinExistence type="predicted"/>
<keyword evidence="1" id="KW-0175">Coiled coil</keyword>
<evidence type="ECO:0000313" key="3">
    <source>
        <dbReference type="Proteomes" id="UP001176117"/>
    </source>
</evidence>
<name>A0AAW7TM82_9BACL</name>